<dbReference type="EMBL" id="VZRB01000012">
    <property type="protein sequence ID" value="KAB1145255.1"/>
    <property type="molecule type" value="Genomic_DNA"/>
</dbReference>
<accession>A0A6H9UYQ9</accession>
<dbReference type="AlphaFoldDB" id="A0A6H9UYQ9"/>
<evidence type="ECO:0000313" key="1">
    <source>
        <dbReference type="EMBL" id="KAB1145255.1"/>
    </source>
</evidence>
<comment type="caution">
    <text evidence="1">The sequence shown here is derived from an EMBL/GenBank/DDBJ whole genome shotgun (WGS) entry which is preliminary data.</text>
</comment>
<name>A0A6H9UYQ9_9ACTN</name>
<dbReference type="Proteomes" id="UP000442707">
    <property type="component" value="Unassembled WGS sequence"/>
</dbReference>
<reference evidence="1 2" key="1">
    <citation type="submission" date="2019-09" db="EMBL/GenBank/DDBJ databases">
        <title>Screening of Novel Bioactive Compounds from Soil-Associated.</title>
        <authorList>
            <person name="Zhao S."/>
        </authorList>
    </citation>
    <scope>NUCLEOTIDE SEQUENCE [LARGE SCALE GENOMIC DNA]</scope>
    <source>
        <strain evidence="1 2">HIT-DPA4</strain>
    </source>
</reference>
<proteinExistence type="predicted"/>
<dbReference type="RefSeq" id="WP_150950235.1">
    <property type="nucleotide sequence ID" value="NZ_VZRB01000012.1"/>
</dbReference>
<protein>
    <submittedName>
        <fullName evidence="1">Transferase</fullName>
    </submittedName>
</protein>
<keyword evidence="1" id="KW-0808">Transferase</keyword>
<sequence length="274" mass="29546">MSTEHEEHARVGCTVDADGRIVFGLAAGPAEGRRLLLRLRPKKEQPEKAEVLHSLALEPDEEGGLSAVLGPEPVLAEGRWDVYLLREPGAERERLRPGLLDLRALVDGHLRDRRSSPAVRIPYVTRDGHLAVRAWLRTAHAEAGGIDVTERSTTVAARLHGATLLEGAVVLLRLRGGQGTALTLKPRPEGDGRGFSFTVGHEELAAASGPGRSVWNVCVRPAARTPLVRVARLLDDVADRKEVFVYPQVTVGGAVLRPYYTADNGLSVEVAKAG</sequence>
<evidence type="ECO:0000313" key="2">
    <source>
        <dbReference type="Proteomes" id="UP000442707"/>
    </source>
</evidence>
<dbReference type="GO" id="GO:0016740">
    <property type="term" value="F:transferase activity"/>
    <property type="evidence" value="ECO:0007669"/>
    <property type="project" value="UniProtKB-KW"/>
</dbReference>
<keyword evidence="2" id="KW-1185">Reference proteome</keyword>
<gene>
    <name evidence="1" type="ORF">F7R91_18920</name>
</gene>
<organism evidence="1 2">
    <name type="scientific">Streptomyces luteolifulvus</name>
    <dbReference type="NCBI Taxonomy" id="2615112"/>
    <lineage>
        <taxon>Bacteria</taxon>
        <taxon>Bacillati</taxon>
        <taxon>Actinomycetota</taxon>
        <taxon>Actinomycetes</taxon>
        <taxon>Kitasatosporales</taxon>
        <taxon>Streptomycetaceae</taxon>
        <taxon>Streptomyces</taxon>
    </lineage>
</organism>